<dbReference type="InterPro" id="IPR023828">
    <property type="entry name" value="Peptidase_S8_Ser-AS"/>
</dbReference>
<dbReference type="Proteomes" id="UP001147653">
    <property type="component" value="Unassembled WGS sequence"/>
</dbReference>
<sequence length="2264" mass="230991">MGLAALVAACVPAATADAAIDPQRLEALDRQGATEIVVRREPGLSAAQRADVRADADVELERRTAITDTELVTAEPGELAEAVAALNRDPDVVYAEPVTVMTAQTADPYFTSLWGLENTGQRMYVPNGGGAYYPSGTADADMDVPEAWSKATGAGVTVGIVDTGVLATNPDLANQLITNPADPINGVDDDGNGYVDDWRGWDFVTANPGLQVTEGDAEPGPDNDPQDNHGHGTHVAGTVAAQADNNAGITGVAYGAKIMPLRALGASGRGSSLAIAEAFDYAGKMGVRIVNASLGGPGLDQTQLAAVNAHPNTLYVIAAGNDNINNDVTPYGPCALPAANILCVGATDVDDRKASFSNYGAQSVDVFAPGTAILSTYIGPEYSYLQGTSMASPNTAGVAALVLSARPGLSALDIKSAIMGSVDAKADLTGRSVTGGRVNADRALAGTLGGAPANGSPPIISGTTRQGATLSTSTGYWDPAGTSYSYVWQRSNDSGASWTSIPGATASTYIPGQSDIGATLRVTVMATNPFGVSSATSAAVGPITSGVPVNIVRPTITGVLRRGQTLSTSAGWSPGGTTYAHQWERSADGGVTWIPIGTSNASYTLTTAERNTIVRVTTTAINAFGQTPATSDPTTVIVSDPPVNTSAPTLSGTTRRTFELTATTGGWDGSSNDYAYEWQREDAGGNTWSPIPGATLNTYRLTQDDEGVRVRVLVKVTNPDGTASEASDPTELPVSPFPPANTSAPTISGTPQRGKTLSATRGAWTGPDNMYSYQWQRDFGEGYVDIAGAVGAAYTLVAADVDALVRVVVTASNPDGTIVEASAATPPVLAAGPLNQAAPTVTGTVQRGLMLTGLPGTWSGANNAYAYRWQSSADGTTWNDIPGAIASSYGIVAGDVGRYLRLQVTVTNPDGTGRAYSTATVRVLGAPAVNTVAPAITGNVQRASVLSATRGTWSGNGNAYTYQWQRDGVNILDATATAYTPTVDDVGKQLRVVVTATNPEGSATASSSPTIAVPSSLPANNARPVVTGTASRGSQLSGTTGSWTGIGNLPSFQWQSSLDGVTWTSIQGATASSRVLATSDVGRYIRLLVTMTNPEGATTASSVQTAQVVATPPTNTARPVVTGTVQRAQTLVGTLGTWTGNDNVYDYLWQRSSDGTTWTAIQGATRPAYDLTVADVGMQVRLLITASNPDGVTNAASVATAAVPSAAPANTVRPTVTGTAKRGQTLTGATGTWTGIGNVTERQWQRSTDAGASWQDILGATGATYALSAADVGATLRLFVTVTNPEGSAVQTSLATATVVSDGPVSTSAPAISGTARRGSVLTATAGTWGGATNAITYQWQRSSDGVTWTAIAGADRADYELAGADVGFTVRVLVTATNPDGSSNRASAASATVVASPPVNVVNPTATGAAVRATTLSASTGSWTGTGNNYAMQWQRDPGTGFVDIQGATGMAYTLTVADVGSRIRVRVTASNADATVSAVSIGSAVVLAGPPLSQVAPTLSGTPKRAYTLTSTPGQWLGIENDYAYQWQRRATVSDPWTNIAGATGTAYQLDSADIGAQVRLVITASNADGSAAAATAPTAVVTASPPLNIALPTVIGIMKVGYELTASRGNWMPSGPAVEYAWQRDGVDIPGATGVNYTVQTADIGTQVRLKVTATNVDGRVSAVSAAGSVVPTPPANTVAPPIPTGTAREGSSLTGQPGTWNAPGATYTYSWYRCAATATDLTDASCERVASGSVYPLGLSDVGKRIGVRVAASSPSGDTVADGALSSVVGGLALANTVAPSVTGNAYVGEVLTGDPGRYTFPNSEVTFDWQRCAADGVTGCVSVGDGENRYRAVAADAGQTIVLVVTAGWNTQYVTARSTPVPVLARPLPVASAPPAVSGVTKRGQTLTAAPGTWSNSPTGYVYQWLRCSGADCSPIASAINDRYLLTPADIDSTIAVEVIARNQWGTGTARSAQSAAVVAGPPVNLQVPVISSSSPIIQQGATLSVGGYVWDATSDTVYSLSWERCDSNGCTPIAGATGDRYLLVAADVGFKIVAVSTAANVDGTVSARSAETVTTTLAGPRWKTLPTITGASPKVGDDVTITPGTWSGPPVVTDVTELMRCTNVCVSRGTASPYTIATGDLGAILRVRETASNVGGTTIVWSARYVGPVVSSSSGSLTLSTREAPVRNADGSTLAFARLSGGASAAAAKPKAASGPKVALRRPGKVKGKLVAWACPVSNDPGATPAPCSAKMTLKKKATLKLPAGTTGKVRVVVVKSR</sequence>
<dbReference type="InterPro" id="IPR003961">
    <property type="entry name" value="FN3_dom"/>
</dbReference>
<dbReference type="InterPro" id="IPR000209">
    <property type="entry name" value="Peptidase_S8/S53_dom"/>
</dbReference>
<organism evidence="9 10">
    <name type="scientific">Solirubrobacter phytolaccae</name>
    <dbReference type="NCBI Taxonomy" id="1404360"/>
    <lineage>
        <taxon>Bacteria</taxon>
        <taxon>Bacillati</taxon>
        <taxon>Actinomycetota</taxon>
        <taxon>Thermoleophilia</taxon>
        <taxon>Solirubrobacterales</taxon>
        <taxon>Solirubrobacteraceae</taxon>
        <taxon>Solirubrobacter</taxon>
    </lineage>
</organism>
<feature type="region of interest" description="Disordered" evidence="7">
    <location>
        <begin position="447"/>
        <end position="467"/>
    </location>
</feature>
<feature type="compositionally biased region" description="Polar residues" evidence="7">
    <location>
        <begin position="740"/>
        <end position="759"/>
    </location>
</feature>
<keyword evidence="2 5" id="KW-0645">Protease</keyword>
<dbReference type="PROSITE" id="PS00136">
    <property type="entry name" value="SUBTILASE_ASP"/>
    <property type="match status" value="1"/>
</dbReference>
<evidence type="ECO:0000313" key="10">
    <source>
        <dbReference type="Proteomes" id="UP001147653"/>
    </source>
</evidence>
<comment type="caution">
    <text evidence="9">The sequence shown here is derived from an EMBL/GenBank/DDBJ whole genome shotgun (WGS) entry which is preliminary data.</text>
</comment>
<dbReference type="PROSITE" id="PS51892">
    <property type="entry name" value="SUBTILASE"/>
    <property type="match status" value="1"/>
</dbReference>
<dbReference type="Gene3D" id="2.60.40.2700">
    <property type="match status" value="17"/>
</dbReference>
<dbReference type="PANTHER" id="PTHR43806">
    <property type="entry name" value="PEPTIDASE S8"/>
    <property type="match status" value="1"/>
</dbReference>
<evidence type="ECO:0000256" key="5">
    <source>
        <dbReference type="PROSITE-ProRule" id="PRU01240"/>
    </source>
</evidence>
<dbReference type="PROSITE" id="PS00137">
    <property type="entry name" value="SUBTILASE_HIS"/>
    <property type="match status" value="1"/>
</dbReference>
<dbReference type="Pfam" id="PF00082">
    <property type="entry name" value="Peptidase_S8"/>
    <property type="match status" value="1"/>
</dbReference>
<dbReference type="PROSITE" id="PS00138">
    <property type="entry name" value="SUBTILASE_SER"/>
    <property type="match status" value="1"/>
</dbReference>
<dbReference type="PROSITE" id="PS50853">
    <property type="entry name" value="FN3"/>
    <property type="match status" value="1"/>
</dbReference>
<comment type="similarity">
    <text evidence="1 5 6">Belongs to the peptidase S8 family.</text>
</comment>
<dbReference type="InterPro" id="IPR015500">
    <property type="entry name" value="Peptidase_S8_subtilisin-rel"/>
</dbReference>
<dbReference type="InterPro" id="IPR050131">
    <property type="entry name" value="Peptidase_S8_subtilisin-like"/>
</dbReference>
<dbReference type="EMBL" id="JAPDDP010000028">
    <property type="protein sequence ID" value="MDA0181890.1"/>
    <property type="molecule type" value="Genomic_DNA"/>
</dbReference>
<dbReference type="CDD" id="cd07473">
    <property type="entry name" value="Peptidases_S8_Subtilisin_like"/>
    <property type="match status" value="1"/>
</dbReference>
<dbReference type="InterPro" id="IPR022398">
    <property type="entry name" value="Peptidase_S8_His-AS"/>
</dbReference>
<dbReference type="SUPFAM" id="SSF52743">
    <property type="entry name" value="Subtilisin-like"/>
    <property type="match status" value="1"/>
</dbReference>
<feature type="active site" description="Charge relay system" evidence="5">
    <location>
        <position position="231"/>
    </location>
</feature>
<proteinExistence type="inferred from homology"/>
<reference evidence="9" key="1">
    <citation type="submission" date="2022-10" db="EMBL/GenBank/DDBJ databases">
        <title>The WGS of Solirubrobacter phytolaccae KCTC 29190.</title>
        <authorList>
            <person name="Jiang Z."/>
        </authorList>
    </citation>
    <scope>NUCLEOTIDE SEQUENCE</scope>
    <source>
        <strain evidence="9">KCTC 29190</strain>
    </source>
</reference>
<gene>
    <name evidence="9" type="ORF">OJ997_16425</name>
</gene>
<feature type="region of interest" description="Disordered" evidence="7">
    <location>
        <begin position="211"/>
        <end position="234"/>
    </location>
</feature>
<evidence type="ECO:0000256" key="2">
    <source>
        <dbReference type="ARBA" id="ARBA00022670"/>
    </source>
</evidence>
<dbReference type="Gene3D" id="3.40.50.200">
    <property type="entry name" value="Peptidase S8/S53 domain"/>
    <property type="match status" value="1"/>
</dbReference>
<evidence type="ECO:0000256" key="1">
    <source>
        <dbReference type="ARBA" id="ARBA00011073"/>
    </source>
</evidence>
<dbReference type="GO" id="GO:0006508">
    <property type="term" value="P:proteolysis"/>
    <property type="evidence" value="ECO:0007669"/>
    <property type="project" value="UniProtKB-KW"/>
</dbReference>
<keyword evidence="4 5" id="KW-0720">Serine protease</keyword>
<feature type="compositionally biased region" description="Polar residues" evidence="7">
    <location>
        <begin position="1693"/>
        <end position="1703"/>
    </location>
</feature>
<protein>
    <submittedName>
        <fullName evidence="9">S8 family serine peptidase</fullName>
    </submittedName>
</protein>
<accession>A0A9X3NBI9</accession>
<feature type="domain" description="Fibronectin type-III" evidence="8">
    <location>
        <begin position="641"/>
        <end position="740"/>
    </location>
</feature>
<dbReference type="InterPro" id="IPR034204">
    <property type="entry name" value="PfSUB1-like_cat_dom"/>
</dbReference>
<dbReference type="PANTHER" id="PTHR43806:SF11">
    <property type="entry name" value="CEREVISIN-RELATED"/>
    <property type="match status" value="1"/>
</dbReference>
<feature type="active site" description="Charge relay system" evidence="5">
    <location>
        <position position="389"/>
    </location>
</feature>
<dbReference type="InterPro" id="IPR036852">
    <property type="entry name" value="Peptidase_S8/S53_dom_sf"/>
</dbReference>
<feature type="region of interest" description="Disordered" evidence="7">
    <location>
        <begin position="1678"/>
        <end position="1703"/>
    </location>
</feature>
<keyword evidence="3 5" id="KW-0378">Hydrolase</keyword>
<dbReference type="RefSeq" id="WP_270026245.1">
    <property type="nucleotide sequence ID" value="NZ_JAPDDP010000028.1"/>
</dbReference>
<dbReference type="GO" id="GO:0004252">
    <property type="term" value="F:serine-type endopeptidase activity"/>
    <property type="evidence" value="ECO:0007669"/>
    <property type="project" value="UniProtKB-UniRule"/>
</dbReference>
<evidence type="ECO:0000256" key="4">
    <source>
        <dbReference type="ARBA" id="ARBA00022825"/>
    </source>
</evidence>
<feature type="active site" description="Charge relay system" evidence="5">
    <location>
        <position position="162"/>
    </location>
</feature>
<feature type="region of interest" description="Disordered" evidence="7">
    <location>
        <begin position="719"/>
        <end position="761"/>
    </location>
</feature>
<dbReference type="InterPro" id="IPR023827">
    <property type="entry name" value="Peptidase_S8_Asp-AS"/>
</dbReference>
<feature type="region of interest" description="Disordered" evidence="7">
    <location>
        <begin position="632"/>
        <end position="651"/>
    </location>
</feature>
<evidence type="ECO:0000256" key="3">
    <source>
        <dbReference type="ARBA" id="ARBA00022801"/>
    </source>
</evidence>
<keyword evidence="10" id="KW-1185">Reference proteome</keyword>
<name>A0A9X3NBI9_9ACTN</name>
<feature type="compositionally biased region" description="Acidic residues" evidence="7">
    <location>
        <begin position="215"/>
        <end position="225"/>
    </location>
</feature>
<evidence type="ECO:0000313" key="9">
    <source>
        <dbReference type="EMBL" id="MDA0181890.1"/>
    </source>
</evidence>
<evidence type="ECO:0000259" key="8">
    <source>
        <dbReference type="PROSITE" id="PS50853"/>
    </source>
</evidence>
<evidence type="ECO:0000256" key="7">
    <source>
        <dbReference type="SAM" id="MobiDB-lite"/>
    </source>
</evidence>
<dbReference type="PRINTS" id="PR00723">
    <property type="entry name" value="SUBTILISIN"/>
</dbReference>
<evidence type="ECO:0000256" key="6">
    <source>
        <dbReference type="RuleBase" id="RU003355"/>
    </source>
</evidence>